<dbReference type="EMBL" id="CP001560">
    <property type="protein sequence ID" value="AFJ45554.1"/>
    <property type="molecule type" value="Genomic_DNA"/>
</dbReference>
<name>I2B4V0_SHIBC</name>
<dbReference type="KEGG" id="ebt:EBL_c04280"/>
<dbReference type="HOGENOM" id="CLU_042915_2_0_6"/>
<proteinExistence type="predicted"/>
<dbReference type="PATRIC" id="fig|630626.3.peg.423"/>
<dbReference type="SUPFAM" id="SSF56524">
    <property type="entry name" value="Oxidoreductase molybdopterin-binding domain"/>
    <property type="match status" value="1"/>
</dbReference>
<reference evidence="1 2" key="1">
    <citation type="journal article" date="2012" name="J. Bacteriol.">
        <title>Complete genome sequence of the B12-producing Shimwellia blattae strain DSM 4481, isolated from a cockroach.</title>
        <authorList>
            <person name="Brzuszkiewicz E."/>
            <person name="Waschkowitz T."/>
            <person name="Wiezer A."/>
            <person name="Daniel R."/>
        </authorList>
    </citation>
    <scope>NUCLEOTIDE SEQUENCE [LARGE SCALE GENOMIC DNA]</scope>
    <source>
        <strain evidence="2">ATCC 29907 / DSM 4481 / JCM 1650 / NBRC 105725 / CDC 9005-74</strain>
    </source>
</reference>
<protein>
    <submittedName>
        <fullName evidence="1">Pilus biogenesis initiator-like protein</fullName>
    </submittedName>
</protein>
<evidence type="ECO:0000313" key="1">
    <source>
        <dbReference type="EMBL" id="AFJ45554.1"/>
    </source>
</evidence>
<dbReference type="InterPro" id="IPR043037">
    <property type="entry name" value="CfaE_adhesin"/>
</dbReference>
<organism evidence="1 2">
    <name type="scientific">Shimwellia blattae (strain ATCC 29907 / DSM 4481 / JCM 1650 / NBRC 105725 / CDC 9005-74)</name>
    <name type="common">Escherichia blattae</name>
    <dbReference type="NCBI Taxonomy" id="630626"/>
    <lineage>
        <taxon>Bacteria</taxon>
        <taxon>Pseudomonadati</taxon>
        <taxon>Pseudomonadota</taxon>
        <taxon>Gammaproteobacteria</taxon>
        <taxon>Enterobacterales</taxon>
        <taxon>Enterobacteriaceae</taxon>
        <taxon>Shimwellia</taxon>
    </lineage>
</organism>
<dbReference type="STRING" id="630626.EBL_c04280"/>
<dbReference type="Pfam" id="PF07434">
    <property type="entry name" value="CblD"/>
    <property type="match status" value="1"/>
</dbReference>
<dbReference type="AlphaFoldDB" id="I2B4V0"/>
<dbReference type="InterPro" id="IPR010888">
    <property type="entry name" value="CblD"/>
</dbReference>
<accession>I2B4V0</accession>
<dbReference type="eggNOG" id="ENOG5030W3V">
    <property type="taxonomic scope" value="Bacteria"/>
</dbReference>
<evidence type="ECO:0000313" key="2">
    <source>
        <dbReference type="Proteomes" id="UP000001955"/>
    </source>
</evidence>
<dbReference type="Proteomes" id="UP000001955">
    <property type="component" value="Chromosome"/>
</dbReference>
<gene>
    <name evidence="1" type="ordered locus">EBL_c04280</name>
</gene>
<dbReference type="OrthoDB" id="6543917at2"/>
<sequence>MAQHSSLLYFLRRFSGQFLRRHHAALLWALLLIFSPFTALQASTGTGAMDNTINPLLHTDKSVPVALTLWNQARGGSDSNPAMRGTDGWVCLSNTNPRHGACATDLEWRYAWGESSVIKLAFTEQRSGMVAVLELRAQSAFYADPPHHCAPISRAIPVNHVSLLGCDDGLAVKYYNGKVLSVSLDAAQVARLPVGGRWQAELILHQRAWGAAASVATWRACITLEITDKDNGAIYLPGRDPTRPLVRLGLHPIGHGDLVAGQQVIDTCLYDGYNANSPWLSVTLSDLLPTAGRSAETFSVVHHGHSPASTSNRIDYRVALGYGGRQQVMRNGQPLRLTATDREPVHSVTLPGIPQPVACVPAPLTLTVAPFNPSIKNPGHYEGTLRIMLAAESLAP</sequence>
<keyword evidence="2" id="KW-1185">Reference proteome</keyword>
<dbReference type="Gene3D" id="2.60.40.2520">
    <property type="entry name" value="CFA/I fimbrial subunit E, adhesin domain"/>
    <property type="match status" value="1"/>
</dbReference>
<dbReference type="InterPro" id="IPR036374">
    <property type="entry name" value="OxRdtase_Mopterin-bd_sf"/>
</dbReference>
<dbReference type="Gene3D" id="2.60.40.2040">
    <property type="entry name" value="CFA/I fimbrial subunit E, pilin domain"/>
    <property type="match status" value="1"/>
</dbReference>